<comment type="caution">
    <text evidence="1">The sequence shown here is derived from an EMBL/GenBank/DDBJ whole genome shotgun (WGS) entry which is preliminary data.</text>
</comment>
<reference evidence="1 2" key="1">
    <citation type="submission" date="2023-09" db="EMBL/GenBank/DDBJ databases">
        <title>Multi-omics analysis of a traditional fermented food reveals byproduct-associated fungal strains for waste-to-food upcycling.</title>
        <authorList>
            <consortium name="Lawrence Berkeley National Laboratory"/>
            <person name="Rekdal V.M."/>
            <person name="Villalobos-Escobedo J.M."/>
            <person name="Rodriguez-Valeron N."/>
            <person name="Garcia M.O."/>
            <person name="Vasquez D.P."/>
            <person name="Damayanti I."/>
            <person name="Sorensen P.M."/>
            <person name="Baidoo E.E."/>
            <person name="De Carvalho A.C."/>
            <person name="Riley R."/>
            <person name="Lipzen A."/>
            <person name="He G."/>
            <person name="Yan M."/>
            <person name="Haridas S."/>
            <person name="Daum C."/>
            <person name="Yoshinaga Y."/>
            <person name="Ng V."/>
            <person name="Grigoriev I.V."/>
            <person name="Munk R."/>
            <person name="Nuraida L."/>
            <person name="Wijaya C.H."/>
            <person name="Morales P.-C."/>
            <person name="Keasling J.D."/>
        </authorList>
    </citation>
    <scope>NUCLEOTIDE SEQUENCE [LARGE SCALE GENOMIC DNA]</scope>
    <source>
        <strain evidence="1 2">FGSC 2613</strain>
    </source>
</reference>
<protein>
    <submittedName>
        <fullName evidence="1">Uncharacterized protein</fullName>
    </submittedName>
</protein>
<gene>
    <name evidence="1" type="ORF">QR685DRAFT_561028</name>
</gene>
<evidence type="ECO:0000313" key="1">
    <source>
        <dbReference type="EMBL" id="KAL0474069.1"/>
    </source>
</evidence>
<organism evidence="1 2">
    <name type="scientific">Neurospora intermedia</name>
    <dbReference type="NCBI Taxonomy" id="5142"/>
    <lineage>
        <taxon>Eukaryota</taxon>
        <taxon>Fungi</taxon>
        <taxon>Dikarya</taxon>
        <taxon>Ascomycota</taxon>
        <taxon>Pezizomycotina</taxon>
        <taxon>Sordariomycetes</taxon>
        <taxon>Sordariomycetidae</taxon>
        <taxon>Sordariales</taxon>
        <taxon>Sordariaceae</taxon>
        <taxon>Neurospora</taxon>
    </lineage>
</organism>
<dbReference type="EMBL" id="JAVLET010000002">
    <property type="protein sequence ID" value="KAL0474069.1"/>
    <property type="molecule type" value="Genomic_DNA"/>
</dbReference>
<sequence length="141" mass="16726">MPGFEIPTTRVRTPEQGYPRRGITLDRLFAHLQRKRGTLPKEVEFQREAPISPTFPELNIFWAENWARKTGKKRNLTVEDDPHITVYMGYDLDNIEAVVQGHVYIVWDRKAPYDMRIVKDTSDRKIVQPWHQPVASEYWYL</sequence>
<proteinExistence type="predicted"/>
<keyword evidence="2" id="KW-1185">Reference proteome</keyword>
<accession>A0ABR3DN24</accession>
<dbReference type="Proteomes" id="UP001451303">
    <property type="component" value="Unassembled WGS sequence"/>
</dbReference>
<name>A0ABR3DN24_NEUIN</name>
<evidence type="ECO:0000313" key="2">
    <source>
        <dbReference type="Proteomes" id="UP001451303"/>
    </source>
</evidence>